<dbReference type="RefSeq" id="WP_119627845.1">
    <property type="nucleotide sequence ID" value="NZ_AP017928.1"/>
</dbReference>
<dbReference type="EMBL" id="AP017928">
    <property type="protein sequence ID" value="BBA31979.1"/>
    <property type="molecule type" value="Genomic_DNA"/>
</dbReference>
<evidence type="ECO:0000313" key="2">
    <source>
        <dbReference type="Proteomes" id="UP000266313"/>
    </source>
</evidence>
<gene>
    <name evidence="1" type="ORF">sS8_0009</name>
</gene>
<organism evidence="1 2">
    <name type="scientific">Methylocaldum marinum</name>
    <dbReference type="NCBI Taxonomy" id="1432792"/>
    <lineage>
        <taxon>Bacteria</taxon>
        <taxon>Pseudomonadati</taxon>
        <taxon>Pseudomonadota</taxon>
        <taxon>Gammaproteobacteria</taxon>
        <taxon>Methylococcales</taxon>
        <taxon>Methylococcaceae</taxon>
        <taxon>Methylocaldum</taxon>
    </lineage>
</organism>
<dbReference type="KEGG" id="mmai:sS8_0009"/>
<protein>
    <submittedName>
        <fullName evidence="1">Uncharacterized protein</fullName>
    </submittedName>
</protein>
<accession>A0A286T743</accession>
<reference evidence="1 2" key="1">
    <citation type="submission" date="2016-12" db="EMBL/GenBank/DDBJ databases">
        <title>Genome sequencing of Methylocaldum marinum.</title>
        <authorList>
            <person name="Takeuchi M."/>
            <person name="Kamagata Y."/>
            <person name="Hiraoka S."/>
            <person name="Oshima K."/>
            <person name="Hattori M."/>
            <person name="Iwasaki W."/>
        </authorList>
    </citation>
    <scope>NUCLEOTIDE SEQUENCE [LARGE SCALE GENOMIC DNA]</scope>
    <source>
        <strain evidence="1 2">S8</strain>
    </source>
</reference>
<keyword evidence="2" id="KW-1185">Reference proteome</keyword>
<sequence length="178" mass="20178">MQSLLIIAFGELSDEDWKETVAAEEAYLRERIASYSGGDFLKAEAKATNIGRGADWTVLAVFFGLAAVAIPQAHKKVRESVEEWILIYRELHAFFAWLVKGRNALYPDEYLFLKAIETLSEQLRLEGMEFKGMTRIPESNPDLQGREAMIFSFGDNKRIVQVAVARNGNVLWDNSVEM</sequence>
<dbReference type="Proteomes" id="UP000266313">
    <property type="component" value="Chromosome"/>
</dbReference>
<dbReference type="AlphaFoldDB" id="A0A286T743"/>
<evidence type="ECO:0000313" key="1">
    <source>
        <dbReference type="EMBL" id="BBA31979.1"/>
    </source>
</evidence>
<proteinExistence type="predicted"/>
<name>A0A286T743_9GAMM</name>
<dbReference type="OrthoDB" id="9841041at2"/>